<dbReference type="GO" id="GO:0043531">
    <property type="term" value="F:ADP binding"/>
    <property type="evidence" value="ECO:0007669"/>
    <property type="project" value="InterPro"/>
</dbReference>
<dbReference type="SUPFAM" id="SSF52540">
    <property type="entry name" value="P-loop containing nucleoside triphosphate hydrolases"/>
    <property type="match status" value="1"/>
</dbReference>
<reference evidence="7" key="1">
    <citation type="submission" date="2018-08" db="EMBL/GenBank/DDBJ databases">
        <authorList>
            <person name="Rossello M."/>
        </authorList>
    </citation>
    <scope>NUCLEOTIDE SEQUENCE [LARGE SCALE GENOMIC DNA]</scope>
    <source>
        <strain evidence="7">cv. Chinese Spring</strain>
    </source>
</reference>
<dbReference type="Gramene" id="TraesKAR7D01G0058280.1">
    <property type="protein sequence ID" value="cds.TraesKAR7D01G0058280.1"/>
    <property type="gene ID" value="TraesKAR7D01G0058280"/>
</dbReference>
<feature type="domain" description="NB-ARC" evidence="4">
    <location>
        <begin position="1"/>
        <end position="40"/>
    </location>
</feature>
<dbReference type="Gene3D" id="3.80.10.10">
    <property type="entry name" value="Ribonuclease Inhibitor"/>
    <property type="match status" value="3"/>
</dbReference>
<keyword evidence="2" id="KW-0677">Repeat</keyword>
<protein>
    <submittedName>
        <fullName evidence="7">Uncharacterized protein</fullName>
    </submittedName>
</protein>
<dbReference type="FunFam" id="1.10.8.430:FF:000003">
    <property type="entry name" value="Probable disease resistance protein At5g66910"/>
    <property type="match status" value="1"/>
</dbReference>
<dbReference type="InterPro" id="IPR032675">
    <property type="entry name" value="LRR_dom_sf"/>
</dbReference>
<evidence type="ECO:0000313" key="7">
    <source>
        <dbReference type="EnsemblPlants" id="TraesCS7D02G123300.1.cds1"/>
    </source>
</evidence>
<feature type="domain" description="R13L1/DRL21-like LRR repeat region" evidence="6">
    <location>
        <begin position="381"/>
        <end position="510"/>
    </location>
</feature>
<evidence type="ECO:0000259" key="6">
    <source>
        <dbReference type="Pfam" id="PF25019"/>
    </source>
</evidence>
<keyword evidence="8" id="KW-1185">Reference proteome</keyword>
<evidence type="ECO:0000256" key="2">
    <source>
        <dbReference type="ARBA" id="ARBA00022737"/>
    </source>
</evidence>
<dbReference type="InterPro" id="IPR002182">
    <property type="entry name" value="NB-ARC"/>
</dbReference>
<dbReference type="EnsemblPlants" id="TraesCS7D02G123300.1">
    <property type="protein sequence ID" value="TraesCS7D02G123300.1.cds1"/>
    <property type="gene ID" value="TraesCS7D02G123300"/>
</dbReference>
<proteinExistence type="predicted"/>
<accession>A0A3B6TEK5</accession>
<dbReference type="Gramene" id="TraesCS7D02G123300.1">
    <property type="protein sequence ID" value="TraesCS7D02G123300.1.cds1"/>
    <property type="gene ID" value="TraesCS7D02G123300"/>
</dbReference>
<dbReference type="InterPro" id="IPR027417">
    <property type="entry name" value="P-loop_NTPase"/>
</dbReference>
<dbReference type="InterPro" id="IPR056789">
    <property type="entry name" value="LRR_R13L1-DRL21"/>
</dbReference>
<dbReference type="Gramene" id="TraesWEE_scaffold_001944_01G000100.1">
    <property type="protein sequence ID" value="TraesWEE_scaffold_001944_01G000100.1"/>
    <property type="gene ID" value="TraesWEE_scaffold_001944_01G000100"/>
</dbReference>
<dbReference type="STRING" id="4565.A0A3B6TEK5"/>
<dbReference type="InterPro" id="IPR036388">
    <property type="entry name" value="WH-like_DNA-bd_sf"/>
</dbReference>
<dbReference type="SMR" id="A0A3B6TEK5"/>
<dbReference type="OMA" id="MHARIRH"/>
<dbReference type="GO" id="GO:0042742">
    <property type="term" value="P:defense response to bacterium"/>
    <property type="evidence" value="ECO:0007669"/>
    <property type="project" value="UniProtKB-ARBA"/>
</dbReference>
<evidence type="ECO:0000259" key="5">
    <source>
        <dbReference type="Pfam" id="PF23559"/>
    </source>
</evidence>
<dbReference type="PANTHER" id="PTHR36766">
    <property type="entry name" value="PLANT BROAD-SPECTRUM MILDEW RESISTANCE PROTEIN RPW8"/>
    <property type="match status" value="1"/>
</dbReference>
<feature type="domain" description="Disease resistance protein winged helix" evidence="5">
    <location>
        <begin position="124"/>
        <end position="204"/>
    </location>
</feature>
<dbReference type="Proteomes" id="UP000019116">
    <property type="component" value="Chromosome 7D"/>
</dbReference>
<sequence length="741" mass="84827">MVTCRSKQVAYIMGTVKPHELAFLSEEDSWKLFSNKAFSNGVEEQTELITTGRCIVKKCRGLPLALKTMGGLLSSKKRVEEWKAIEESNIGDNIGGKHEVMPILKLSYKHLSSEMKQCFAFCALFPKDYEMEKDMLIQLWMANHFIQEDGTMDLTWKGEFIFHELVWRTFLQDIKVVVKSDGYSDAIGYGTIVCKMHDLMHDLARDVSNECATIEELTEQKTLVKNVRHLQMSEVELEHITRLLEGKTSLRTLLAPSRIHLDFNRLPRVSLRALHWQSTSGASFKAINAKHLRYLDLSNCKPNAILLDSICLLYNLQTLRLNHCEGLQELPEDMMISLRKLIHLYLSGCDKLERMPRNIGQLNNLRTLTRFVVDTREGCGIEELKDLRHLCNKMKLYNLRKIKSVKHAKEANLQQKQNLSELLFSWGLKRYEEPESEACIEEEVFQHLEPHSKIQILELYGYGGLEIPRWMRDPQMFQCLRKLTITNWTRCKNIPVVWLSPSLEYLSLTNVGKLKTLCDNLCIEVERHNTPLQIFPKLKKMFLEELPSLEGWAENSAGVAIDSSVIFPVLEKLEICCCPKVASFPQSPVLKDLSLSEFPVREVKCLWDIPRLPTSVEILWIQCFGGLVELPSNLGDLAKLSYLLVHDCKNLKGLPDGMDGLTSLQKLEITHCPATEEFPNGLLQQLPALDKLSIYGCPELQRRCKEGGEYFHHLVRIPVKHIPAELEFGTGTSITFMQLSG</sequence>
<evidence type="ECO:0000256" key="1">
    <source>
        <dbReference type="ARBA" id="ARBA00022614"/>
    </source>
</evidence>
<evidence type="ECO:0000256" key="3">
    <source>
        <dbReference type="ARBA" id="ARBA00022821"/>
    </source>
</evidence>
<name>A0A3B6TEK5_WHEAT</name>
<dbReference type="InterPro" id="IPR042197">
    <property type="entry name" value="Apaf_helical"/>
</dbReference>
<evidence type="ECO:0000313" key="8">
    <source>
        <dbReference type="Proteomes" id="UP000019116"/>
    </source>
</evidence>
<dbReference type="SUPFAM" id="SSF52058">
    <property type="entry name" value="L domain-like"/>
    <property type="match status" value="1"/>
</dbReference>
<dbReference type="Pfam" id="PF00931">
    <property type="entry name" value="NB-ARC"/>
    <property type="match status" value="1"/>
</dbReference>
<dbReference type="Gramene" id="TraesMAC7D03G04304530.1">
    <property type="protein sequence ID" value="TraesMAC7D03G04304530.1.CDS1"/>
    <property type="gene ID" value="TraesMAC7D03G04304530"/>
</dbReference>
<evidence type="ECO:0000259" key="4">
    <source>
        <dbReference type="Pfam" id="PF00931"/>
    </source>
</evidence>
<dbReference type="GO" id="GO:0009626">
    <property type="term" value="P:plant-type hypersensitive response"/>
    <property type="evidence" value="ECO:0007669"/>
    <property type="project" value="UniProtKB-ARBA"/>
</dbReference>
<keyword evidence="3" id="KW-0611">Plant defense</keyword>
<dbReference type="FunFam" id="1.10.10.10:FF:000322">
    <property type="entry name" value="Probable disease resistance protein At1g63360"/>
    <property type="match status" value="1"/>
</dbReference>
<keyword evidence="1" id="KW-0433">Leucine-rich repeat</keyword>
<reference evidence="7" key="2">
    <citation type="submission" date="2018-10" db="UniProtKB">
        <authorList>
            <consortium name="EnsemblPlants"/>
        </authorList>
    </citation>
    <scope>IDENTIFICATION</scope>
</reference>
<dbReference type="Gramene" id="TraesRN7D0100286400.1">
    <property type="protein sequence ID" value="TraesRN7D0100286400.1"/>
    <property type="gene ID" value="TraesRN7D0100286400"/>
</dbReference>
<dbReference type="PANTHER" id="PTHR36766:SF55">
    <property type="entry name" value="OS11G0492900 PROTEIN"/>
    <property type="match status" value="1"/>
</dbReference>
<dbReference type="Gramene" id="TraesCLE_scaffold_059793_01G000500.1">
    <property type="protein sequence ID" value="TraesCLE_scaffold_059793_01G000500.1"/>
    <property type="gene ID" value="TraesCLE_scaffold_059793_01G000500"/>
</dbReference>
<organism evidence="7">
    <name type="scientific">Triticum aestivum</name>
    <name type="common">Wheat</name>
    <dbReference type="NCBI Taxonomy" id="4565"/>
    <lineage>
        <taxon>Eukaryota</taxon>
        <taxon>Viridiplantae</taxon>
        <taxon>Streptophyta</taxon>
        <taxon>Embryophyta</taxon>
        <taxon>Tracheophyta</taxon>
        <taxon>Spermatophyta</taxon>
        <taxon>Magnoliopsida</taxon>
        <taxon>Liliopsida</taxon>
        <taxon>Poales</taxon>
        <taxon>Poaceae</taxon>
        <taxon>BOP clade</taxon>
        <taxon>Pooideae</taxon>
        <taxon>Triticodae</taxon>
        <taxon>Triticeae</taxon>
        <taxon>Triticinae</taxon>
        <taxon>Triticum</taxon>
    </lineage>
</organism>
<dbReference type="Gene3D" id="1.10.8.430">
    <property type="entry name" value="Helical domain of apoptotic protease-activating factors"/>
    <property type="match status" value="1"/>
</dbReference>
<dbReference type="Gramene" id="TraesCS7D03G0277400.1">
    <property type="protein sequence ID" value="TraesCS7D03G0277400.1.CDS1"/>
    <property type="gene ID" value="TraesCS7D03G0277400"/>
</dbReference>
<dbReference type="PRINTS" id="PR00364">
    <property type="entry name" value="DISEASERSIST"/>
</dbReference>
<dbReference type="Pfam" id="PF23559">
    <property type="entry name" value="WHD_DRP"/>
    <property type="match status" value="1"/>
</dbReference>
<dbReference type="InterPro" id="IPR058922">
    <property type="entry name" value="WHD_DRP"/>
</dbReference>
<dbReference type="AlphaFoldDB" id="A0A3B6TEK5"/>
<dbReference type="Gramene" id="TraesCAD_scaffold_053837_01G000500.1">
    <property type="protein sequence ID" value="TraesCAD_scaffold_053837_01G000500.1"/>
    <property type="gene ID" value="TraesCAD_scaffold_053837_01G000500"/>
</dbReference>
<dbReference type="Pfam" id="PF25019">
    <property type="entry name" value="LRR_R13L1-DRL21"/>
    <property type="match status" value="1"/>
</dbReference>
<dbReference type="OrthoDB" id="600820at2759"/>
<dbReference type="Gramene" id="TraesARI7D03G04387190.1">
    <property type="protein sequence ID" value="TraesARI7D03G04387190.1.CDS1"/>
    <property type="gene ID" value="TraesARI7D03G04387190"/>
</dbReference>
<dbReference type="GO" id="GO:0002758">
    <property type="term" value="P:innate immune response-activating signaling pathway"/>
    <property type="evidence" value="ECO:0007669"/>
    <property type="project" value="UniProtKB-ARBA"/>
</dbReference>
<dbReference type="Gene3D" id="1.10.10.10">
    <property type="entry name" value="Winged helix-like DNA-binding domain superfamily/Winged helix DNA-binding domain"/>
    <property type="match status" value="1"/>
</dbReference>
<dbReference type="Gramene" id="TraesJAG7D03G04295250.1">
    <property type="protein sequence ID" value="TraesJAG7D03G04295250.1.CDS1"/>
    <property type="gene ID" value="TraesJAG7D03G04295250"/>
</dbReference>